<evidence type="ECO:0000313" key="2">
    <source>
        <dbReference type="EMBL" id="MFD2540738.1"/>
    </source>
</evidence>
<keyword evidence="3" id="KW-1185">Reference proteome</keyword>
<name>A0ABW5JY78_9FLAO</name>
<dbReference type="Proteomes" id="UP001597467">
    <property type="component" value="Unassembled WGS sequence"/>
</dbReference>
<reference evidence="3" key="1">
    <citation type="journal article" date="2019" name="Int. J. Syst. Evol. Microbiol.">
        <title>The Global Catalogue of Microorganisms (GCM) 10K type strain sequencing project: providing services to taxonomists for standard genome sequencing and annotation.</title>
        <authorList>
            <consortium name="The Broad Institute Genomics Platform"/>
            <consortium name="The Broad Institute Genome Sequencing Center for Infectious Disease"/>
            <person name="Wu L."/>
            <person name="Ma J."/>
        </authorList>
    </citation>
    <scope>NUCLEOTIDE SEQUENCE [LARGE SCALE GENOMIC DNA]</scope>
    <source>
        <strain evidence="3">KCTC 42808</strain>
    </source>
</reference>
<accession>A0ABW5JY78</accession>
<dbReference type="PANTHER" id="PTHR43312">
    <property type="entry name" value="D-THREO-ALDOSE 1-DEHYDROGENASE"/>
    <property type="match status" value="1"/>
</dbReference>
<organism evidence="2 3">
    <name type="scientific">Lacinutrix gracilariae</name>
    <dbReference type="NCBI Taxonomy" id="1747198"/>
    <lineage>
        <taxon>Bacteria</taxon>
        <taxon>Pseudomonadati</taxon>
        <taxon>Bacteroidota</taxon>
        <taxon>Flavobacteriia</taxon>
        <taxon>Flavobacteriales</taxon>
        <taxon>Flavobacteriaceae</taxon>
        <taxon>Lacinutrix</taxon>
    </lineage>
</organism>
<dbReference type="Pfam" id="PF00248">
    <property type="entry name" value="Aldo_ket_red"/>
    <property type="match status" value="1"/>
</dbReference>
<evidence type="ECO:0000259" key="1">
    <source>
        <dbReference type="Pfam" id="PF00248"/>
    </source>
</evidence>
<comment type="caution">
    <text evidence="2">The sequence shown here is derived from an EMBL/GenBank/DDBJ whole genome shotgun (WGS) entry which is preliminary data.</text>
</comment>
<proteinExistence type="predicted"/>
<dbReference type="InterPro" id="IPR036812">
    <property type="entry name" value="NAD(P)_OxRdtase_dom_sf"/>
</dbReference>
<dbReference type="EMBL" id="JBHULM010000001">
    <property type="protein sequence ID" value="MFD2540738.1"/>
    <property type="molecule type" value="Genomic_DNA"/>
</dbReference>
<dbReference type="RefSeq" id="WP_379899760.1">
    <property type="nucleotide sequence ID" value="NZ_JBHULM010000001.1"/>
</dbReference>
<evidence type="ECO:0000313" key="3">
    <source>
        <dbReference type="Proteomes" id="UP001597467"/>
    </source>
</evidence>
<dbReference type="SUPFAM" id="SSF51430">
    <property type="entry name" value="NAD(P)-linked oxidoreductase"/>
    <property type="match status" value="1"/>
</dbReference>
<dbReference type="InterPro" id="IPR023210">
    <property type="entry name" value="NADP_OxRdtase_dom"/>
</dbReference>
<dbReference type="PANTHER" id="PTHR43312:SF1">
    <property type="entry name" value="NADP-DEPENDENT OXIDOREDUCTASE DOMAIN-CONTAINING PROTEIN"/>
    <property type="match status" value="1"/>
</dbReference>
<dbReference type="Gene3D" id="3.20.20.100">
    <property type="entry name" value="NADP-dependent oxidoreductase domain"/>
    <property type="match status" value="1"/>
</dbReference>
<protein>
    <submittedName>
        <fullName evidence="2">Aldo/keto reductase</fullName>
    </submittedName>
</protein>
<sequence>MLGLGTAALGRPQYINIRKDKNSHSDLASFKQESFKVLEEAYQLGVRYFDTAPGYGLAEDLLLEWLQTKQDPSLQIATKWGYTYVANFDAKAKVHEVKEHSIAKLKEQWQVSKAFLPHLKIYQIHSATLETGVLNNAEVLQQLAFLKKEHGLHIGITTTGSNQLEVLKKAIDVSVEGEPLFDGFQITYNILDQSLESIANTLEKQNKKIIIKEAVANGRIFRNSNYSHYTALYDPLETLAAKYQVGVDAIALKFCQQNIKNSLVLSGASTVAQLKQNLQATKITLSEEEINLLKSFKTDPNYYWQERKELTWN</sequence>
<feature type="domain" description="NADP-dependent oxidoreductase" evidence="1">
    <location>
        <begin position="2"/>
        <end position="296"/>
    </location>
</feature>
<gene>
    <name evidence="2" type="ORF">ACFSSB_00285</name>
</gene>
<dbReference type="InterPro" id="IPR053135">
    <property type="entry name" value="AKR2_Oxidoreductase"/>
</dbReference>